<dbReference type="EMBL" id="UINC01162089">
    <property type="protein sequence ID" value="SVD61648.1"/>
    <property type="molecule type" value="Genomic_DNA"/>
</dbReference>
<dbReference type="AlphaFoldDB" id="A0A382WTS9"/>
<evidence type="ECO:0000256" key="1">
    <source>
        <dbReference type="ARBA" id="ARBA00012060"/>
    </source>
</evidence>
<reference evidence="3" key="1">
    <citation type="submission" date="2018-05" db="EMBL/GenBank/DDBJ databases">
        <authorList>
            <person name="Lanie J.A."/>
            <person name="Ng W.-L."/>
            <person name="Kazmierczak K.M."/>
            <person name="Andrzejewski T.M."/>
            <person name="Davidsen T.M."/>
            <person name="Wayne K.J."/>
            <person name="Tettelin H."/>
            <person name="Glass J.I."/>
            <person name="Rusch D."/>
            <person name="Podicherti R."/>
            <person name="Tsui H.-C.T."/>
            <person name="Winkler M.E."/>
        </authorList>
    </citation>
    <scope>NUCLEOTIDE SEQUENCE</scope>
</reference>
<dbReference type="Gene3D" id="3.40.50.9100">
    <property type="entry name" value="Dehydroquinase, class II"/>
    <property type="match status" value="1"/>
</dbReference>
<dbReference type="NCBIfam" id="NF003807">
    <property type="entry name" value="PRK05395.1-4"/>
    <property type="match status" value="1"/>
</dbReference>
<dbReference type="HAMAP" id="MF_00169">
    <property type="entry name" value="AroQ"/>
    <property type="match status" value="1"/>
</dbReference>
<dbReference type="PANTHER" id="PTHR21272">
    <property type="entry name" value="CATABOLIC 3-DEHYDROQUINASE"/>
    <property type="match status" value="1"/>
</dbReference>
<dbReference type="EC" id="4.2.1.10" evidence="1"/>
<keyword evidence="2" id="KW-0456">Lyase</keyword>
<dbReference type="Pfam" id="PF01220">
    <property type="entry name" value="DHquinase_II"/>
    <property type="match status" value="1"/>
</dbReference>
<dbReference type="GO" id="GO:0019631">
    <property type="term" value="P:quinate catabolic process"/>
    <property type="evidence" value="ECO:0007669"/>
    <property type="project" value="TreeGrafter"/>
</dbReference>
<dbReference type="PIRSF" id="PIRSF001399">
    <property type="entry name" value="DHquinase_II"/>
    <property type="match status" value="1"/>
</dbReference>
<dbReference type="SUPFAM" id="SSF52304">
    <property type="entry name" value="Type II 3-dehydroquinate dehydratase"/>
    <property type="match status" value="1"/>
</dbReference>
<organism evidence="3">
    <name type="scientific">marine metagenome</name>
    <dbReference type="NCBI Taxonomy" id="408172"/>
    <lineage>
        <taxon>unclassified sequences</taxon>
        <taxon>metagenomes</taxon>
        <taxon>ecological metagenomes</taxon>
    </lineage>
</organism>
<proteinExistence type="inferred from homology"/>
<evidence type="ECO:0000256" key="2">
    <source>
        <dbReference type="ARBA" id="ARBA00023239"/>
    </source>
</evidence>
<dbReference type="PANTHER" id="PTHR21272:SF3">
    <property type="entry name" value="CATABOLIC 3-DEHYDROQUINASE"/>
    <property type="match status" value="1"/>
</dbReference>
<gene>
    <name evidence="3" type="ORF">METZ01_LOCUS414502</name>
</gene>
<protein>
    <recommendedName>
        <fullName evidence="1">3-dehydroquinate dehydratase</fullName>
        <ecNumber evidence="1">4.2.1.10</ecNumber>
    </recommendedName>
</protein>
<dbReference type="InterPro" id="IPR001874">
    <property type="entry name" value="DHquinase_II"/>
</dbReference>
<dbReference type="GO" id="GO:0003855">
    <property type="term" value="F:3-dehydroquinate dehydratase activity"/>
    <property type="evidence" value="ECO:0007669"/>
    <property type="project" value="UniProtKB-EC"/>
</dbReference>
<dbReference type="InterPro" id="IPR036441">
    <property type="entry name" value="DHquinase_II_sf"/>
</dbReference>
<sequence>MTKILLLQGANMSWLGRRQPEIYGTTTADQLNEMLRSHAGEHDYDLDIFYTHVEGEAIARVFQAVEEGVDGLVMNPAGFTYRGEALRDCILDCAELPYIEVHISNLAKRDVKSVLASAADGMLMGFGLQSYLLALDAMLDLLQKRNE</sequence>
<accession>A0A382WTS9</accession>
<name>A0A382WTS9_9ZZZZ</name>
<evidence type="ECO:0000313" key="3">
    <source>
        <dbReference type="EMBL" id="SVD61648.1"/>
    </source>
</evidence>